<reference evidence="7" key="1">
    <citation type="submission" date="2023-05" db="EMBL/GenBank/DDBJ databases">
        <title>Mariniplasma microaerophilum sp. nov., a novel anaerobic mollicute isolated from terrestrial mud volcano, Taman Peninsula, Russia.</title>
        <authorList>
            <person name="Khomyakova M.A."/>
            <person name="Merkel A.Y."/>
            <person name="Slobodkin A.I."/>
        </authorList>
    </citation>
    <scope>NUCLEOTIDE SEQUENCE</scope>
    <source>
        <strain evidence="7">M4Ah</strain>
    </source>
</reference>
<evidence type="ECO:0000259" key="6">
    <source>
        <dbReference type="Pfam" id="PF01957"/>
    </source>
</evidence>
<dbReference type="InterPro" id="IPR052165">
    <property type="entry name" value="Membrane_assoc_protease"/>
</dbReference>
<protein>
    <submittedName>
        <fullName evidence="7">NfeD family protein</fullName>
    </submittedName>
</protein>
<dbReference type="GO" id="GO:0005886">
    <property type="term" value="C:plasma membrane"/>
    <property type="evidence" value="ECO:0007669"/>
    <property type="project" value="TreeGrafter"/>
</dbReference>
<dbReference type="Proteomes" id="UP001431532">
    <property type="component" value="Unassembled WGS sequence"/>
</dbReference>
<evidence type="ECO:0000256" key="3">
    <source>
        <dbReference type="ARBA" id="ARBA00022989"/>
    </source>
</evidence>
<dbReference type="Gene3D" id="2.40.50.140">
    <property type="entry name" value="Nucleic acid-binding proteins"/>
    <property type="match status" value="1"/>
</dbReference>
<evidence type="ECO:0000313" key="7">
    <source>
        <dbReference type="EMBL" id="MDI6452049.1"/>
    </source>
</evidence>
<keyword evidence="2 5" id="KW-0812">Transmembrane</keyword>
<organism evidence="7 8">
    <name type="scientific">Peloplasma aerotolerans</name>
    <dbReference type="NCBI Taxonomy" id="3044389"/>
    <lineage>
        <taxon>Bacteria</taxon>
        <taxon>Bacillati</taxon>
        <taxon>Mycoplasmatota</taxon>
        <taxon>Mollicutes</taxon>
        <taxon>Acholeplasmatales</taxon>
        <taxon>Acholeplasmataceae</taxon>
        <taxon>Peloplasma</taxon>
    </lineage>
</organism>
<comment type="caution">
    <text evidence="7">The sequence shown here is derived from an EMBL/GenBank/DDBJ whole genome shotgun (WGS) entry which is preliminary data.</text>
</comment>
<feature type="transmembrane region" description="Helical" evidence="5">
    <location>
        <begin position="7"/>
        <end position="32"/>
    </location>
</feature>
<dbReference type="PANTHER" id="PTHR33507">
    <property type="entry name" value="INNER MEMBRANE PROTEIN YBBJ"/>
    <property type="match status" value="1"/>
</dbReference>
<keyword evidence="3 5" id="KW-1133">Transmembrane helix</keyword>
<keyword evidence="8" id="KW-1185">Reference proteome</keyword>
<dbReference type="PANTHER" id="PTHR33507:SF3">
    <property type="entry name" value="INNER MEMBRANE PROTEIN YBBJ"/>
    <property type="match status" value="1"/>
</dbReference>
<dbReference type="Pfam" id="PF01957">
    <property type="entry name" value="NfeD"/>
    <property type="match status" value="1"/>
</dbReference>
<feature type="domain" description="NfeD-like C-terminal" evidence="6">
    <location>
        <begin position="82"/>
        <end position="138"/>
    </location>
</feature>
<evidence type="ECO:0000313" key="8">
    <source>
        <dbReference type="Proteomes" id="UP001431532"/>
    </source>
</evidence>
<gene>
    <name evidence="7" type="ORF">QJ521_00605</name>
</gene>
<dbReference type="InterPro" id="IPR002810">
    <property type="entry name" value="NfeD-like_C"/>
</dbReference>
<comment type="subcellular location">
    <subcellularLocation>
        <location evidence="1">Membrane</location>
        <topology evidence="1">Multi-pass membrane protein</topology>
    </subcellularLocation>
</comment>
<dbReference type="RefSeq" id="WP_282838441.1">
    <property type="nucleotide sequence ID" value="NZ_JASCXW010000001.1"/>
</dbReference>
<evidence type="ECO:0000256" key="4">
    <source>
        <dbReference type="ARBA" id="ARBA00023136"/>
    </source>
</evidence>
<sequence>MEFMVWMWLGLFIAAIVVEFATSDLVSIWFAIAAVPSFIMALLKVNIVIQVIVFVLIAVLLLLLTRPFVMKYFKTNEIKTNVDSYIGATGVVTKTITPDTIGRVQVKNGDWSAIAHDTLEIGTKIRVLDVEGAKLIVETIEK</sequence>
<dbReference type="SUPFAM" id="SSF141322">
    <property type="entry name" value="NfeD domain-like"/>
    <property type="match status" value="1"/>
</dbReference>
<proteinExistence type="predicted"/>
<name>A0AAW6U8N9_9MOLU</name>
<dbReference type="InterPro" id="IPR012340">
    <property type="entry name" value="NA-bd_OB-fold"/>
</dbReference>
<dbReference type="AlphaFoldDB" id="A0AAW6U8N9"/>
<accession>A0AAW6U8N9</accession>
<dbReference type="EMBL" id="JASCXW010000001">
    <property type="protein sequence ID" value="MDI6452049.1"/>
    <property type="molecule type" value="Genomic_DNA"/>
</dbReference>
<evidence type="ECO:0000256" key="2">
    <source>
        <dbReference type="ARBA" id="ARBA00022692"/>
    </source>
</evidence>
<feature type="transmembrane region" description="Helical" evidence="5">
    <location>
        <begin position="38"/>
        <end position="64"/>
    </location>
</feature>
<evidence type="ECO:0000256" key="1">
    <source>
        <dbReference type="ARBA" id="ARBA00004141"/>
    </source>
</evidence>
<evidence type="ECO:0000256" key="5">
    <source>
        <dbReference type="SAM" id="Phobius"/>
    </source>
</evidence>
<keyword evidence="4 5" id="KW-0472">Membrane</keyword>